<dbReference type="VEuPathDB" id="FungiDB:TRICI_005769"/>
<evidence type="ECO:0000313" key="3">
    <source>
        <dbReference type="Proteomes" id="UP000761534"/>
    </source>
</evidence>
<evidence type="ECO:0000256" key="1">
    <source>
        <dbReference type="SAM" id="MobiDB-lite"/>
    </source>
</evidence>
<accession>A0A642URE9</accession>
<dbReference type="AlphaFoldDB" id="A0A642URE9"/>
<proteinExistence type="predicted"/>
<reference evidence="2" key="1">
    <citation type="journal article" date="2019" name="G3 (Bethesda)">
        <title>Genome Assemblies of Two Rare Opportunistic Yeast Pathogens: Diutina rugosa (syn. Candida rugosa) and Trichomonascus ciferrii (syn. Candida ciferrii).</title>
        <authorList>
            <person name="Mixao V."/>
            <person name="Saus E."/>
            <person name="Hansen A.P."/>
            <person name="Lass-Florl C."/>
            <person name="Gabaldon T."/>
        </authorList>
    </citation>
    <scope>NUCLEOTIDE SEQUENCE</scope>
    <source>
        <strain evidence="2">CBS 4856</strain>
    </source>
</reference>
<evidence type="ECO:0000313" key="2">
    <source>
        <dbReference type="EMBL" id="KAA8903059.1"/>
    </source>
</evidence>
<gene>
    <name evidence="2" type="ORF">TRICI_005769</name>
</gene>
<organism evidence="2 3">
    <name type="scientific">Trichomonascus ciferrii</name>
    <dbReference type="NCBI Taxonomy" id="44093"/>
    <lineage>
        <taxon>Eukaryota</taxon>
        <taxon>Fungi</taxon>
        <taxon>Dikarya</taxon>
        <taxon>Ascomycota</taxon>
        <taxon>Saccharomycotina</taxon>
        <taxon>Dipodascomycetes</taxon>
        <taxon>Dipodascales</taxon>
        <taxon>Trichomonascaceae</taxon>
        <taxon>Trichomonascus</taxon>
        <taxon>Trichomonascus ciferrii complex</taxon>
    </lineage>
</organism>
<dbReference type="EMBL" id="SWFS01000449">
    <property type="protein sequence ID" value="KAA8903059.1"/>
    <property type="molecule type" value="Genomic_DNA"/>
</dbReference>
<comment type="caution">
    <text evidence="2">The sequence shown here is derived from an EMBL/GenBank/DDBJ whole genome shotgun (WGS) entry which is preliminary data.</text>
</comment>
<feature type="region of interest" description="Disordered" evidence="1">
    <location>
        <begin position="1"/>
        <end position="26"/>
    </location>
</feature>
<dbReference type="OrthoDB" id="9451547at2759"/>
<dbReference type="Proteomes" id="UP000761534">
    <property type="component" value="Unassembled WGS sequence"/>
</dbReference>
<protein>
    <submittedName>
        <fullName evidence="2">Uncharacterized protein</fullName>
    </submittedName>
</protein>
<name>A0A642URE9_9ASCO</name>
<keyword evidence="3" id="KW-1185">Reference proteome</keyword>
<sequence>VVLSWKREPPEEEDVAPPPPYSPPVTSLYSMTIPQQSVITQVAAGDEQPPALLAAADQAFAPDQSIRLDLRGRIFDISRDELMRLPESILLGISNGVLLDNGGSTMMPSLSEVDAASVNFSPDCLQYTLDVFRAAAENVSEELDVPADNVNIDEILQKRPAIIVLREDLDFYCLPEDVSVQKSPAHMQHIKQMCGELVVNQRDIFGGLRRGDEPGSAEQHLIEMLCSSGLHIDDKWGYRAAEPNKTVVSSLALTRLQPQEAGGSESEPDPEAEDEGGWTMPHKLFLFWKKPARKCWWDTLHVPSLPEYDAPVKVHIRRVWTLELSVIGARYN</sequence>
<feature type="non-terminal residue" evidence="2">
    <location>
        <position position="1"/>
    </location>
</feature>